<gene>
    <name evidence="11" type="ORF">FHG66_06620</name>
</gene>
<dbReference type="Pfam" id="PF13444">
    <property type="entry name" value="Acetyltransf_5"/>
    <property type="match status" value="1"/>
</dbReference>
<evidence type="ECO:0000256" key="7">
    <source>
        <dbReference type="ARBA" id="ARBA00039058"/>
    </source>
</evidence>
<dbReference type="SUPFAM" id="SSF55729">
    <property type="entry name" value="Acyl-CoA N-acyltransferases (Nat)"/>
    <property type="match status" value="1"/>
</dbReference>
<dbReference type="GO" id="GO:0043810">
    <property type="term" value="F:ornithine-acyl [acyl carrier protein] N-acyltransferase activity"/>
    <property type="evidence" value="ECO:0007669"/>
    <property type="project" value="UniProtKB-EC"/>
</dbReference>
<evidence type="ECO:0000256" key="1">
    <source>
        <dbReference type="ARBA" id="ARBA00005189"/>
    </source>
</evidence>
<evidence type="ECO:0000256" key="4">
    <source>
        <dbReference type="ARBA" id="ARBA00023098"/>
    </source>
</evidence>
<sequence>MSQHMSPLALRIAETKPEIASAQTLRFSVFVTEMGGRGGDQTDVGRGIEADRFDQHCRHLLLLDTLRDNRVVGTTRVLTVEGARKAGRFASEEEFDLFALRKSGRVLLEIGRTCLHPEYRGGGAMQRLWQGVAGVVADEGAEILFGLASFPFDDPTSLAKPLTNLWQQHLAPESLRPQSRRPFAVPIIQPKHVDRREAILRTPSLVKAYLRLGGLVGEGAFHDPAFNCVDVCMVLDTARLTATSRALYAGERA</sequence>
<accession>A0A5C4N334</accession>
<dbReference type="Proteomes" id="UP000305887">
    <property type="component" value="Unassembled WGS sequence"/>
</dbReference>
<dbReference type="AlphaFoldDB" id="A0A5C4N334"/>
<dbReference type="GO" id="GO:0006629">
    <property type="term" value="P:lipid metabolic process"/>
    <property type="evidence" value="ECO:0007669"/>
    <property type="project" value="UniProtKB-KW"/>
</dbReference>
<keyword evidence="5" id="KW-0012">Acyltransferase</keyword>
<comment type="similarity">
    <text evidence="6">Belongs to the acetyltransferase family. OlsB subfamily.</text>
</comment>
<dbReference type="Gene3D" id="3.40.630.30">
    <property type="match status" value="1"/>
</dbReference>
<keyword evidence="2" id="KW-0444">Lipid biosynthesis</keyword>
<keyword evidence="4" id="KW-0443">Lipid metabolism</keyword>
<dbReference type="EMBL" id="VDFU01000005">
    <property type="protein sequence ID" value="TNC51213.1"/>
    <property type="molecule type" value="Genomic_DNA"/>
</dbReference>
<comment type="caution">
    <text evidence="11">The sequence shown here is derived from an EMBL/GenBank/DDBJ whole genome shotgun (WGS) entry which is preliminary data.</text>
</comment>
<evidence type="ECO:0000256" key="8">
    <source>
        <dbReference type="ARBA" id="ARBA00039866"/>
    </source>
</evidence>
<evidence type="ECO:0000256" key="5">
    <source>
        <dbReference type="ARBA" id="ARBA00023315"/>
    </source>
</evidence>
<keyword evidence="12" id="KW-1185">Reference proteome</keyword>
<reference evidence="11 12" key="1">
    <citation type="submission" date="2019-06" db="EMBL/GenBank/DDBJ databases">
        <title>YIM 131921 draft genome.</title>
        <authorList>
            <person name="Jiang L."/>
        </authorList>
    </citation>
    <scope>NUCLEOTIDE SEQUENCE [LARGE SCALE GENOMIC DNA]</scope>
    <source>
        <strain evidence="11 12">YIM 131921</strain>
    </source>
</reference>
<organism evidence="11 12">
    <name type="scientific">Rubellimicrobium rubrum</name>
    <dbReference type="NCBI Taxonomy" id="2585369"/>
    <lineage>
        <taxon>Bacteria</taxon>
        <taxon>Pseudomonadati</taxon>
        <taxon>Pseudomonadota</taxon>
        <taxon>Alphaproteobacteria</taxon>
        <taxon>Rhodobacterales</taxon>
        <taxon>Roseobacteraceae</taxon>
        <taxon>Rubellimicrobium</taxon>
    </lineage>
</organism>
<dbReference type="InterPro" id="IPR016181">
    <property type="entry name" value="Acyl_CoA_acyltransferase"/>
</dbReference>
<evidence type="ECO:0000256" key="6">
    <source>
        <dbReference type="ARBA" id="ARBA00038095"/>
    </source>
</evidence>
<protein>
    <recommendedName>
        <fullName evidence="8">L-ornithine N(alpha)-acyltransferase</fullName>
        <ecNumber evidence="7">2.3.2.30</ecNumber>
    </recommendedName>
</protein>
<dbReference type="EC" id="2.3.2.30" evidence="7"/>
<evidence type="ECO:0000256" key="10">
    <source>
        <dbReference type="ARBA" id="ARBA00047785"/>
    </source>
</evidence>
<comment type="pathway">
    <text evidence="1">Lipid metabolism.</text>
</comment>
<evidence type="ECO:0000256" key="2">
    <source>
        <dbReference type="ARBA" id="ARBA00022516"/>
    </source>
</evidence>
<dbReference type="PANTHER" id="PTHR37323:SF1">
    <property type="entry name" value="L-ORNITHINE N(ALPHA)-ACYLTRANSFERASE"/>
    <property type="match status" value="1"/>
</dbReference>
<keyword evidence="3 11" id="KW-0808">Transferase</keyword>
<proteinExistence type="inferred from homology"/>
<name>A0A5C4N334_9RHOB</name>
<evidence type="ECO:0000313" key="12">
    <source>
        <dbReference type="Proteomes" id="UP000305887"/>
    </source>
</evidence>
<dbReference type="PANTHER" id="PTHR37323">
    <property type="entry name" value="GCN5-RELATED N-ACETYLTRANSFERASE"/>
    <property type="match status" value="1"/>
</dbReference>
<comment type="function">
    <text evidence="9">Catalyzes the first step in the biosynthesis of ornithine lipids, which are phosphorus-free membrane lipids. Catalyzes the 3-hydroxyacyl-acyl carrier protein-dependent acylation of ornithine to form lyso-ornithine lipid (LOL).</text>
</comment>
<dbReference type="OrthoDB" id="9787072at2"/>
<evidence type="ECO:0000256" key="3">
    <source>
        <dbReference type="ARBA" id="ARBA00022679"/>
    </source>
</evidence>
<evidence type="ECO:0000313" key="11">
    <source>
        <dbReference type="EMBL" id="TNC51213.1"/>
    </source>
</evidence>
<dbReference type="InterPro" id="IPR052351">
    <property type="entry name" value="Ornithine_N-alpha-AT"/>
</dbReference>
<comment type="catalytic activity">
    <reaction evidence="10">
        <text>a (3R)-hydroxyacyl-[ACP] + L-ornithine = a lyso-ornithine lipid + holo-[ACP] + H(+)</text>
        <dbReference type="Rhea" id="RHEA:20633"/>
        <dbReference type="Rhea" id="RHEA-COMP:9685"/>
        <dbReference type="Rhea" id="RHEA-COMP:9945"/>
        <dbReference type="ChEBI" id="CHEBI:15378"/>
        <dbReference type="ChEBI" id="CHEBI:46911"/>
        <dbReference type="ChEBI" id="CHEBI:64479"/>
        <dbReference type="ChEBI" id="CHEBI:78827"/>
        <dbReference type="ChEBI" id="CHEBI:138482"/>
        <dbReference type="EC" id="2.3.2.30"/>
    </reaction>
    <physiologicalReaction direction="left-to-right" evidence="10">
        <dbReference type="Rhea" id="RHEA:20634"/>
    </physiologicalReaction>
</comment>
<evidence type="ECO:0000256" key="9">
    <source>
        <dbReference type="ARBA" id="ARBA00045724"/>
    </source>
</evidence>